<gene>
    <name evidence="10" type="ORF">BKCO1_60006</name>
</gene>
<keyword evidence="11" id="KW-1185">Reference proteome</keyword>
<organism evidence="10 11">
    <name type="scientific">Diplodia corticola</name>
    <dbReference type="NCBI Taxonomy" id="236234"/>
    <lineage>
        <taxon>Eukaryota</taxon>
        <taxon>Fungi</taxon>
        <taxon>Dikarya</taxon>
        <taxon>Ascomycota</taxon>
        <taxon>Pezizomycotina</taxon>
        <taxon>Dothideomycetes</taxon>
        <taxon>Dothideomycetes incertae sedis</taxon>
        <taxon>Botryosphaeriales</taxon>
        <taxon>Botryosphaeriaceae</taxon>
        <taxon>Diplodia</taxon>
    </lineage>
</organism>
<dbReference type="PROSITE" id="PS00028">
    <property type="entry name" value="ZINC_FINGER_C2H2_1"/>
    <property type="match status" value="3"/>
</dbReference>
<evidence type="ECO:0000256" key="6">
    <source>
        <dbReference type="ARBA" id="ARBA00023242"/>
    </source>
</evidence>
<accession>A0A1J9SB20</accession>
<dbReference type="GeneID" id="31018191"/>
<dbReference type="Proteomes" id="UP000183809">
    <property type="component" value="Unassembled WGS sequence"/>
</dbReference>
<keyword evidence="5" id="KW-0862">Zinc</keyword>
<evidence type="ECO:0000256" key="5">
    <source>
        <dbReference type="ARBA" id="ARBA00022833"/>
    </source>
</evidence>
<keyword evidence="4 7" id="KW-0863">Zinc-finger</keyword>
<sequence>MAQHQDDELMADFIPLSTGDDAPAEMDPRPHQSALRDHFHEMHPDIEMMEHKCVCGRYFKELRNMRSHQKATGHGACVCGENFSSYPELHRHRYEGTHSVRCTCDKIFGSMQHLFSHQRLENHSGYRDTKKGSLKWTAMESITLNEVLCPCGGQILDDESSNNNEEPEQPLQCDACRRVFRDEYGPARDTYEPSTSVFNCVNCDLDFDTWGEMWRHQLYLHHPCIACHRIYVCETRLMAHQRATGHCHCTACDQHFMTPDRLRQHLLEYHKLPRAEVFQDAGDERPLLLDDPSSSTPVFKGGFKSGKNFLHIDLRCRVCGCDFTSPKTLHDHRTRGWHDPFTAITCPFAGNGGPCEVEEEDQAREGGGGGGSKEKKSFPSVSALLHHLETARCGSGISLAELNDALRGPARLEACVLPEHRFRATPRDPCAGALSDREIQAVCDRVVADSSPSDVPVGGDDNNTDNNPNNTLPKKPKLRCPFCPASIWKTFPTKAQLKAHLTHYNHTPRFLQFPDSVALPPTKSRRKTDFNAWSGLAHSLETLLCAGEVEGVQQALDVIEEALAALGRMAAEARGEYGEAEADMVVD</sequence>
<evidence type="ECO:0000256" key="7">
    <source>
        <dbReference type="PROSITE-ProRule" id="PRU00042"/>
    </source>
</evidence>
<evidence type="ECO:0000256" key="3">
    <source>
        <dbReference type="ARBA" id="ARBA00022737"/>
    </source>
</evidence>
<evidence type="ECO:0000256" key="1">
    <source>
        <dbReference type="ARBA" id="ARBA00004123"/>
    </source>
</evidence>
<dbReference type="AlphaFoldDB" id="A0A1J9SB20"/>
<evidence type="ECO:0000256" key="8">
    <source>
        <dbReference type="SAM" id="MobiDB-lite"/>
    </source>
</evidence>
<keyword evidence="6" id="KW-0539">Nucleus</keyword>
<evidence type="ECO:0000313" key="11">
    <source>
        <dbReference type="Proteomes" id="UP000183809"/>
    </source>
</evidence>
<dbReference type="GO" id="GO:0008270">
    <property type="term" value="F:zinc ion binding"/>
    <property type="evidence" value="ECO:0007669"/>
    <property type="project" value="UniProtKB-KW"/>
</dbReference>
<dbReference type="EMBL" id="MNUE01000006">
    <property type="protein sequence ID" value="OJD37687.1"/>
    <property type="molecule type" value="Genomic_DNA"/>
</dbReference>
<dbReference type="PROSITE" id="PS50157">
    <property type="entry name" value="ZINC_FINGER_C2H2_2"/>
    <property type="match status" value="1"/>
</dbReference>
<dbReference type="STRING" id="236234.A0A1J9SB20"/>
<feature type="region of interest" description="Disordered" evidence="8">
    <location>
        <begin position="355"/>
        <end position="377"/>
    </location>
</feature>
<evidence type="ECO:0000256" key="4">
    <source>
        <dbReference type="ARBA" id="ARBA00022771"/>
    </source>
</evidence>
<evidence type="ECO:0000259" key="9">
    <source>
        <dbReference type="PROSITE" id="PS50157"/>
    </source>
</evidence>
<dbReference type="RefSeq" id="XP_020133802.1">
    <property type="nucleotide sequence ID" value="XM_020277930.1"/>
</dbReference>
<evidence type="ECO:0000313" key="10">
    <source>
        <dbReference type="EMBL" id="OJD37687.1"/>
    </source>
</evidence>
<comment type="subcellular location">
    <subcellularLocation>
        <location evidence="1">Nucleus</location>
    </subcellularLocation>
</comment>
<dbReference type="InterPro" id="IPR050888">
    <property type="entry name" value="ZnF_C2H2-type_TF"/>
</dbReference>
<evidence type="ECO:0000256" key="2">
    <source>
        <dbReference type="ARBA" id="ARBA00022723"/>
    </source>
</evidence>
<dbReference type="OrthoDB" id="6077919at2759"/>
<keyword evidence="3" id="KW-0677">Repeat</keyword>
<keyword evidence="2" id="KW-0479">Metal-binding</keyword>
<dbReference type="SMART" id="SM00355">
    <property type="entry name" value="ZnF_C2H2"/>
    <property type="match status" value="8"/>
</dbReference>
<dbReference type="GO" id="GO:0005634">
    <property type="term" value="C:nucleus"/>
    <property type="evidence" value="ECO:0007669"/>
    <property type="project" value="UniProtKB-SubCell"/>
</dbReference>
<dbReference type="InterPro" id="IPR013087">
    <property type="entry name" value="Znf_C2H2_type"/>
</dbReference>
<reference evidence="10 11" key="1">
    <citation type="submission" date="2016-10" db="EMBL/GenBank/DDBJ databases">
        <title>Proteomics and genomics reveal pathogen-plant mechanisms compatible with a hemibiotrophic lifestyle of Diplodia corticola.</title>
        <authorList>
            <person name="Fernandes I."/>
            <person name="De Jonge R."/>
            <person name="Van De Peer Y."/>
            <person name="Devreese B."/>
            <person name="Alves A."/>
            <person name="Esteves A.C."/>
        </authorList>
    </citation>
    <scope>NUCLEOTIDE SEQUENCE [LARGE SCALE GENOMIC DNA]</scope>
    <source>
        <strain evidence="10 11">CBS 112549</strain>
    </source>
</reference>
<name>A0A1J9SB20_9PEZI</name>
<protein>
    <submittedName>
        <fullName evidence="10">Zinc finger protein</fullName>
    </submittedName>
</protein>
<feature type="region of interest" description="Disordered" evidence="8">
    <location>
        <begin position="450"/>
        <end position="473"/>
    </location>
</feature>
<comment type="caution">
    <text evidence="10">The sequence shown here is derived from an EMBL/GenBank/DDBJ whole genome shotgun (WGS) entry which is preliminary data.</text>
</comment>
<feature type="domain" description="C2H2-type" evidence="9">
    <location>
        <begin position="98"/>
        <end position="128"/>
    </location>
</feature>
<dbReference type="PANTHER" id="PTHR24406">
    <property type="entry name" value="TRANSCRIPTIONAL REPRESSOR CTCFL-RELATED"/>
    <property type="match status" value="1"/>
</dbReference>
<proteinExistence type="predicted"/>